<reference evidence="6" key="1">
    <citation type="submission" date="2023-07" db="EMBL/GenBank/DDBJ databases">
        <authorList>
            <consortium name="AG Swart"/>
            <person name="Singh M."/>
            <person name="Singh A."/>
            <person name="Seah K."/>
            <person name="Emmerich C."/>
        </authorList>
    </citation>
    <scope>NUCLEOTIDE SEQUENCE</scope>
    <source>
        <strain evidence="6">DP1</strain>
    </source>
</reference>
<dbReference type="Proteomes" id="UP001295684">
    <property type="component" value="Unassembled WGS sequence"/>
</dbReference>
<evidence type="ECO:0000313" key="6">
    <source>
        <dbReference type="EMBL" id="CAI2386519.1"/>
    </source>
</evidence>
<sequence>MADLREMRIFSADQIEVPDDLPGILKDYSKEVIRNNPEDIYAFSRKYFEDMLKKRDKGETADDVGAKKPT</sequence>
<name>A0AAD1Y8M3_EUPCR</name>
<evidence type="ECO:0000256" key="2">
    <source>
        <dbReference type="ARBA" id="ARBA00022846"/>
    </source>
</evidence>
<dbReference type="AlphaFoldDB" id="A0AAD1Y8M3"/>
<keyword evidence="2" id="KW-0282">Flagellum</keyword>
<dbReference type="SUPFAM" id="SSF47391">
    <property type="entry name" value="Dimerization-anchoring domain of cAMP-dependent PK regulatory subunit"/>
    <property type="match status" value="1"/>
</dbReference>
<keyword evidence="2" id="KW-0969">Cilium</keyword>
<evidence type="ECO:0000256" key="4">
    <source>
        <dbReference type="ARBA" id="ARBA00035651"/>
    </source>
</evidence>
<dbReference type="InterPro" id="IPR003117">
    <property type="entry name" value="cAMP_dep_PK_reg_su_I/II_a/b"/>
</dbReference>
<proteinExistence type="inferred from homology"/>
<dbReference type="Pfam" id="PF02197">
    <property type="entry name" value="RIIa"/>
    <property type="match status" value="1"/>
</dbReference>
<keyword evidence="7" id="KW-1185">Reference proteome</keyword>
<gene>
    <name evidence="6" type="ORF">ECRASSUSDP1_LOCUS28141</name>
</gene>
<evidence type="ECO:0000313" key="7">
    <source>
        <dbReference type="Proteomes" id="UP001295684"/>
    </source>
</evidence>
<evidence type="ECO:0000256" key="1">
    <source>
        <dbReference type="ARBA" id="ARBA00004230"/>
    </source>
</evidence>
<comment type="similarity">
    <text evidence="4">Belongs to the ropporin family.</text>
</comment>
<feature type="domain" description="RIIa" evidence="5">
    <location>
        <begin position="19"/>
        <end position="56"/>
    </location>
</feature>
<dbReference type="PANTHER" id="PTHR14952">
    <property type="entry name" value="ROPPORIN-1-LIKE PROTEIN"/>
    <property type="match status" value="1"/>
</dbReference>
<dbReference type="EMBL" id="CAMPGE010029037">
    <property type="protein sequence ID" value="CAI2386519.1"/>
    <property type="molecule type" value="Genomic_DNA"/>
</dbReference>
<accession>A0AAD1Y8M3</accession>
<dbReference type="Gene3D" id="1.20.890.10">
    <property type="entry name" value="cAMP-dependent protein kinase regulatory subunit, dimerization-anchoring domain"/>
    <property type="match status" value="1"/>
</dbReference>
<comment type="caution">
    <text evidence="6">The sequence shown here is derived from an EMBL/GenBank/DDBJ whole genome shotgun (WGS) entry which is preliminary data.</text>
</comment>
<dbReference type="CDD" id="cd22985">
    <property type="entry name" value="DD_CrRSP11-like"/>
    <property type="match status" value="1"/>
</dbReference>
<dbReference type="PANTHER" id="PTHR14952:SF9">
    <property type="entry name" value="EF-HAND DOMAIN-CONTAINING PROTEIN"/>
    <property type="match status" value="1"/>
</dbReference>
<evidence type="ECO:0000259" key="5">
    <source>
        <dbReference type="SMART" id="SM00394"/>
    </source>
</evidence>
<organism evidence="6 7">
    <name type="scientific">Euplotes crassus</name>
    <dbReference type="NCBI Taxonomy" id="5936"/>
    <lineage>
        <taxon>Eukaryota</taxon>
        <taxon>Sar</taxon>
        <taxon>Alveolata</taxon>
        <taxon>Ciliophora</taxon>
        <taxon>Intramacronucleata</taxon>
        <taxon>Spirotrichea</taxon>
        <taxon>Hypotrichia</taxon>
        <taxon>Euplotida</taxon>
        <taxon>Euplotidae</taxon>
        <taxon>Moneuplotes</taxon>
    </lineage>
</organism>
<protein>
    <recommendedName>
        <fullName evidence="5">RIIa domain-containing protein</fullName>
    </recommendedName>
</protein>
<keyword evidence="3" id="KW-0966">Cell projection</keyword>
<dbReference type="SMART" id="SM00394">
    <property type="entry name" value="RIIa"/>
    <property type="match status" value="1"/>
</dbReference>
<evidence type="ECO:0000256" key="3">
    <source>
        <dbReference type="ARBA" id="ARBA00023273"/>
    </source>
</evidence>
<dbReference type="GO" id="GO:0031514">
    <property type="term" value="C:motile cilium"/>
    <property type="evidence" value="ECO:0007669"/>
    <property type="project" value="UniProtKB-SubCell"/>
</dbReference>
<comment type="subcellular location">
    <subcellularLocation>
        <location evidence="1">Cell projection</location>
        <location evidence="1">Cilium</location>
        <location evidence="1">Flagellum</location>
    </subcellularLocation>
</comment>